<reference evidence="1" key="1">
    <citation type="journal article" date="2013" name="Nat. Commun.">
        <title>Whole-genome sequencing of Oryza brachyantha reveals mechanisms underlying Oryza genome evolution.</title>
        <authorList>
            <person name="Chen J."/>
            <person name="Huang Q."/>
            <person name="Gao D."/>
            <person name="Wang J."/>
            <person name="Lang Y."/>
            <person name="Liu T."/>
            <person name="Li B."/>
            <person name="Bai Z."/>
            <person name="Luis Goicoechea J."/>
            <person name="Liang C."/>
            <person name="Chen C."/>
            <person name="Zhang W."/>
            <person name="Sun S."/>
            <person name="Liao Y."/>
            <person name="Zhang X."/>
            <person name="Yang L."/>
            <person name="Song C."/>
            <person name="Wang M."/>
            <person name="Shi J."/>
            <person name="Liu G."/>
            <person name="Liu J."/>
            <person name="Zhou H."/>
            <person name="Zhou W."/>
            <person name="Yu Q."/>
            <person name="An N."/>
            <person name="Chen Y."/>
            <person name="Cai Q."/>
            <person name="Wang B."/>
            <person name="Liu B."/>
            <person name="Min J."/>
            <person name="Huang Y."/>
            <person name="Wu H."/>
            <person name="Li Z."/>
            <person name="Zhang Y."/>
            <person name="Yin Y."/>
            <person name="Song W."/>
            <person name="Jiang J."/>
            <person name="Jackson S.A."/>
            <person name="Wing R.A."/>
            <person name="Wang J."/>
            <person name="Chen M."/>
        </authorList>
    </citation>
    <scope>NUCLEOTIDE SEQUENCE [LARGE SCALE GENOMIC DNA]</scope>
    <source>
        <strain evidence="1">cv. IRGC 101232</strain>
    </source>
</reference>
<dbReference type="Gramene" id="OB01G14790.1">
    <property type="protein sequence ID" value="OB01G14790.1"/>
    <property type="gene ID" value="OB01G14790"/>
</dbReference>
<protein>
    <submittedName>
        <fullName evidence="1">Uncharacterized protein</fullName>
    </submittedName>
</protein>
<evidence type="ECO:0000313" key="2">
    <source>
        <dbReference type="Proteomes" id="UP000006038"/>
    </source>
</evidence>
<sequence length="63" mass="6733">MGSTVIPAQPGQTRRRPGSLLALAFSYLELSSMEASGTVASSPPKPAPYSPWFTVATHRLIMD</sequence>
<dbReference type="EnsemblPlants" id="OB01G14790.1">
    <property type="protein sequence ID" value="OB01G14790.1"/>
    <property type="gene ID" value="OB01G14790"/>
</dbReference>
<proteinExistence type="predicted"/>
<name>J3KWX3_ORYBR</name>
<organism evidence="1">
    <name type="scientific">Oryza brachyantha</name>
    <name type="common">malo sina</name>
    <dbReference type="NCBI Taxonomy" id="4533"/>
    <lineage>
        <taxon>Eukaryota</taxon>
        <taxon>Viridiplantae</taxon>
        <taxon>Streptophyta</taxon>
        <taxon>Embryophyta</taxon>
        <taxon>Tracheophyta</taxon>
        <taxon>Spermatophyta</taxon>
        <taxon>Magnoliopsida</taxon>
        <taxon>Liliopsida</taxon>
        <taxon>Poales</taxon>
        <taxon>Poaceae</taxon>
        <taxon>BOP clade</taxon>
        <taxon>Oryzoideae</taxon>
        <taxon>Oryzeae</taxon>
        <taxon>Oryzinae</taxon>
        <taxon>Oryza</taxon>
    </lineage>
</organism>
<keyword evidence="2" id="KW-1185">Reference proteome</keyword>
<evidence type="ECO:0000313" key="1">
    <source>
        <dbReference type="EnsemblPlants" id="OB01G14790.1"/>
    </source>
</evidence>
<dbReference type="HOGENOM" id="CLU_2889366_0_0_1"/>
<accession>J3KWX3</accession>
<dbReference type="Proteomes" id="UP000006038">
    <property type="component" value="Chromosome 1"/>
</dbReference>
<reference evidence="1" key="2">
    <citation type="submission" date="2013-04" db="UniProtKB">
        <authorList>
            <consortium name="EnsemblPlants"/>
        </authorList>
    </citation>
    <scope>IDENTIFICATION</scope>
</reference>
<dbReference type="AlphaFoldDB" id="J3KWX3"/>